<feature type="region of interest" description="Disordered" evidence="1">
    <location>
        <begin position="37"/>
        <end position="86"/>
    </location>
</feature>
<dbReference type="InterPro" id="IPR008914">
    <property type="entry name" value="PEBP"/>
</dbReference>
<dbReference type="OrthoDB" id="2153661at2759"/>
<dbReference type="GeneID" id="63679033"/>
<gene>
    <name evidence="2" type="ORF">SPBR_05849</name>
</gene>
<dbReference type="Pfam" id="PF01161">
    <property type="entry name" value="PBP"/>
    <property type="match status" value="1"/>
</dbReference>
<dbReference type="VEuPathDB" id="FungiDB:SPBR_05849"/>
<dbReference type="Proteomes" id="UP000031575">
    <property type="component" value="Unassembled WGS sequence"/>
</dbReference>
<dbReference type="AlphaFoldDB" id="A0A0C2IZ34"/>
<dbReference type="InterPro" id="IPR035810">
    <property type="entry name" value="PEBP_euk"/>
</dbReference>
<evidence type="ECO:0000256" key="1">
    <source>
        <dbReference type="SAM" id="MobiDB-lite"/>
    </source>
</evidence>
<name>A0A0C2IZ34_9PEZI</name>
<dbReference type="Gene3D" id="3.90.280.10">
    <property type="entry name" value="PEBP-like"/>
    <property type="match status" value="1"/>
</dbReference>
<dbReference type="HOGENOM" id="CLU_035836_0_0_1"/>
<feature type="compositionally biased region" description="Polar residues" evidence="1">
    <location>
        <begin position="38"/>
        <end position="53"/>
    </location>
</feature>
<dbReference type="InterPro" id="IPR036610">
    <property type="entry name" value="PEBP-like_sf"/>
</dbReference>
<proteinExistence type="predicted"/>
<dbReference type="PANTHER" id="PTHR11362">
    <property type="entry name" value="PHOSPHATIDYLETHANOLAMINE-BINDING PROTEIN"/>
    <property type="match status" value="1"/>
</dbReference>
<evidence type="ECO:0000313" key="3">
    <source>
        <dbReference type="Proteomes" id="UP000031575"/>
    </source>
</evidence>
<dbReference type="RefSeq" id="XP_040622386.1">
    <property type="nucleotide sequence ID" value="XM_040764112.1"/>
</dbReference>
<feature type="compositionally biased region" description="Low complexity" evidence="1">
    <location>
        <begin position="54"/>
        <end position="69"/>
    </location>
</feature>
<sequence>MSRYTPAARPLVQCLRARGRRSEQVSLVLRPATAVAAAQSSTPALFSTSTRQLAPTTSSTSSSSSSSSATPPPPPPQRLEDLEGWQQDPNLTTLPWAERELMRRGTPPVGSRRRRAALQTATALNRAKAGNDTLAGQDGGPVPFELMPYQCFQEARKVLRADREEKLRQIAAETAKIRKLEEVLAAGDPSKVTSRGGTAYLQKRLGSLRKHLEHLKVLADINDPLVKRRFEDGLGDMNKPIYRHLAQERWRGRPLRLIQQRIQQFHLAPDLLPPSQIHPSADVELFFRTYKVAHGAIVDSLISEVTPRLRIQVFDRGTRLVSVVVVDPDVPDLASDGFSRRVHFLATNIPVAPADPSVPLARLDPASQVVLPWLPAFAQKGSAPHRLAVFVLEQPPVDAESFDKNSSRIDTAALQKAFASDPASAIAAGADSSSSSSLSPTANRDNFSLRSFVDKHDLTVVGCTLFRTQWDAGTEGVMERLGVPGADLELKATRLPSLKPPRKARGWEAKHQGPKYRHLWKYTHRIATPRRKFVR</sequence>
<reference evidence="2 3" key="1">
    <citation type="journal article" date="2014" name="BMC Genomics">
        <title>Comparative genomics of the major fungal agents of human and animal Sporotrichosis: Sporothrix schenckii and Sporothrix brasiliensis.</title>
        <authorList>
            <person name="Teixeira M.M."/>
            <person name="de Almeida L.G."/>
            <person name="Kubitschek-Barreira P."/>
            <person name="Alves F.L."/>
            <person name="Kioshima E.S."/>
            <person name="Abadio A.K."/>
            <person name="Fernandes L."/>
            <person name="Derengowski L.S."/>
            <person name="Ferreira K.S."/>
            <person name="Souza R.C."/>
            <person name="Ruiz J.C."/>
            <person name="de Andrade N.C."/>
            <person name="Paes H.C."/>
            <person name="Nicola A.M."/>
            <person name="Albuquerque P."/>
            <person name="Gerber A.L."/>
            <person name="Martins V.P."/>
            <person name="Peconick L.D."/>
            <person name="Neto A.V."/>
            <person name="Chaucanez C.B."/>
            <person name="Silva P.A."/>
            <person name="Cunha O.L."/>
            <person name="de Oliveira F.F."/>
            <person name="dos Santos T.C."/>
            <person name="Barros A.L."/>
            <person name="Soares M.A."/>
            <person name="de Oliveira L.M."/>
            <person name="Marini M.M."/>
            <person name="Villalobos-Duno H."/>
            <person name="Cunha M.M."/>
            <person name="de Hoog S."/>
            <person name="da Silveira J.F."/>
            <person name="Henrissat B."/>
            <person name="Nino-Vega G.A."/>
            <person name="Cisalpino P.S."/>
            <person name="Mora-Montes H.M."/>
            <person name="Almeida S.R."/>
            <person name="Stajich J.E."/>
            <person name="Lopes-Bezerra L.M."/>
            <person name="Vasconcelos A.T."/>
            <person name="Felipe M.S."/>
        </authorList>
    </citation>
    <scope>NUCLEOTIDE SEQUENCE [LARGE SCALE GENOMIC DNA]</scope>
    <source>
        <strain evidence="2 3">5110</strain>
    </source>
</reference>
<comment type="caution">
    <text evidence="2">The sequence shown here is derived from an EMBL/GenBank/DDBJ whole genome shotgun (WGS) entry which is preliminary data.</text>
</comment>
<evidence type="ECO:0000313" key="2">
    <source>
        <dbReference type="EMBL" id="KIH94376.1"/>
    </source>
</evidence>
<protein>
    <submittedName>
        <fullName evidence="2">Mitochondrial large ribosomal subunit</fullName>
    </submittedName>
</protein>
<dbReference type="PANTHER" id="PTHR11362:SF82">
    <property type="entry name" value="PHOSPHATIDYLETHANOLAMINE-BINDING PROTEIN 4"/>
    <property type="match status" value="1"/>
</dbReference>
<dbReference type="Gene3D" id="1.20.58.1180">
    <property type="match status" value="1"/>
</dbReference>
<dbReference type="EMBL" id="AWTV01000004">
    <property type="protein sequence ID" value="KIH94376.1"/>
    <property type="molecule type" value="Genomic_DNA"/>
</dbReference>
<accession>A0A0C2IZ34</accession>
<organism evidence="2 3">
    <name type="scientific">Sporothrix brasiliensis 5110</name>
    <dbReference type="NCBI Taxonomy" id="1398154"/>
    <lineage>
        <taxon>Eukaryota</taxon>
        <taxon>Fungi</taxon>
        <taxon>Dikarya</taxon>
        <taxon>Ascomycota</taxon>
        <taxon>Pezizomycotina</taxon>
        <taxon>Sordariomycetes</taxon>
        <taxon>Sordariomycetidae</taxon>
        <taxon>Ophiostomatales</taxon>
        <taxon>Ophiostomataceae</taxon>
        <taxon>Sporothrix</taxon>
    </lineage>
</organism>
<dbReference type="SUPFAM" id="SSF49777">
    <property type="entry name" value="PEBP-like"/>
    <property type="match status" value="1"/>
</dbReference>
<keyword evidence="3" id="KW-1185">Reference proteome</keyword>